<accession>A0AAW0EYG5</accession>
<gene>
    <name evidence="2" type="ORF">NESM_000851000</name>
</gene>
<sequence>MHQLTTFNYVAAELGHDEPVLHAVVATHRCLPPDPYGTRLATTIPHTIASDTREGADAAVDGASLSEEAAAAELTVAQELANLDERLGAWKQQRLAGLQTSGGDPAPSRVAQLEAAMEVRLTRRRTVEQDRAQQRLERIIASLGPRIETQLRLVTGQYHDQPASAAATAATEEGDTPAAAGCSGAVAAPPPSPRARILCDQQHFIARQQIALEERDARQVLLRHMWDARRMTHLAEDERSFRRRIQASEDAWWCRLFDAPTPPPTTDDP</sequence>
<proteinExistence type="predicted"/>
<feature type="region of interest" description="Disordered" evidence="1">
    <location>
        <begin position="164"/>
        <end position="190"/>
    </location>
</feature>
<comment type="caution">
    <text evidence="2">The sequence shown here is derived from an EMBL/GenBank/DDBJ whole genome shotgun (WGS) entry which is preliminary data.</text>
</comment>
<dbReference type="AlphaFoldDB" id="A0AAW0EYG5"/>
<reference evidence="2 3" key="1">
    <citation type="journal article" date="2021" name="MBio">
        <title>A New Model Trypanosomatid, Novymonas esmeraldas: Genomic Perception of Its 'Candidatus Pandoraea novymonadis' Endosymbiont.</title>
        <authorList>
            <person name="Zakharova A."/>
            <person name="Saura A."/>
            <person name="Butenko A."/>
            <person name="Podesvova L."/>
            <person name="Warmusova S."/>
            <person name="Kostygov A.Y."/>
            <person name="Nenarokova A."/>
            <person name="Lukes J."/>
            <person name="Opperdoes F.R."/>
            <person name="Yurchenko V."/>
        </authorList>
    </citation>
    <scope>NUCLEOTIDE SEQUENCE [LARGE SCALE GENOMIC DNA]</scope>
    <source>
        <strain evidence="2 3">E262AT.01</strain>
    </source>
</reference>
<protein>
    <submittedName>
        <fullName evidence="2">Uncharacterized protein</fullName>
    </submittedName>
</protein>
<evidence type="ECO:0000256" key="1">
    <source>
        <dbReference type="SAM" id="MobiDB-lite"/>
    </source>
</evidence>
<evidence type="ECO:0000313" key="3">
    <source>
        <dbReference type="Proteomes" id="UP001430356"/>
    </source>
</evidence>
<keyword evidence="3" id="KW-1185">Reference proteome</keyword>
<dbReference type="Proteomes" id="UP001430356">
    <property type="component" value="Unassembled WGS sequence"/>
</dbReference>
<organism evidence="2 3">
    <name type="scientific">Novymonas esmeraldas</name>
    <dbReference type="NCBI Taxonomy" id="1808958"/>
    <lineage>
        <taxon>Eukaryota</taxon>
        <taxon>Discoba</taxon>
        <taxon>Euglenozoa</taxon>
        <taxon>Kinetoplastea</taxon>
        <taxon>Metakinetoplastina</taxon>
        <taxon>Trypanosomatida</taxon>
        <taxon>Trypanosomatidae</taxon>
        <taxon>Novymonas</taxon>
    </lineage>
</organism>
<evidence type="ECO:0000313" key="2">
    <source>
        <dbReference type="EMBL" id="KAK7198849.1"/>
    </source>
</evidence>
<name>A0AAW0EYG5_9TRYP</name>
<feature type="compositionally biased region" description="Low complexity" evidence="1">
    <location>
        <begin position="164"/>
        <end position="187"/>
    </location>
</feature>
<dbReference type="EMBL" id="JAECZO010000181">
    <property type="protein sequence ID" value="KAK7198849.1"/>
    <property type="molecule type" value="Genomic_DNA"/>
</dbReference>